<organism evidence="5 6">
    <name type="scientific">Spirosoma terrae</name>
    <dbReference type="NCBI Taxonomy" id="1968276"/>
    <lineage>
        <taxon>Bacteria</taxon>
        <taxon>Pseudomonadati</taxon>
        <taxon>Bacteroidota</taxon>
        <taxon>Cytophagia</taxon>
        <taxon>Cytophagales</taxon>
        <taxon>Cytophagaceae</taxon>
        <taxon>Spirosoma</taxon>
    </lineage>
</organism>
<dbReference type="CDD" id="cd03230">
    <property type="entry name" value="ABC_DR_subfamily_A"/>
    <property type="match status" value="1"/>
</dbReference>
<evidence type="ECO:0000313" key="6">
    <source>
        <dbReference type="Proteomes" id="UP000474175"/>
    </source>
</evidence>
<dbReference type="InterPro" id="IPR003439">
    <property type="entry name" value="ABC_transporter-like_ATP-bd"/>
</dbReference>
<gene>
    <name evidence="5" type="ORF">GK108_30670</name>
</gene>
<dbReference type="PROSITE" id="PS50893">
    <property type="entry name" value="ABC_TRANSPORTER_2"/>
    <property type="match status" value="1"/>
</dbReference>
<dbReference type="InterPro" id="IPR027417">
    <property type="entry name" value="P-loop_NTPase"/>
</dbReference>
<evidence type="ECO:0000256" key="2">
    <source>
        <dbReference type="ARBA" id="ARBA00022741"/>
    </source>
</evidence>
<dbReference type="PANTHER" id="PTHR42939">
    <property type="entry name" value="ABC TRANSPORTER ATP-BINDING PROTEIN ALBC-RELATED"/>
    <property type="match status" value="1"/>
</dbReference>
<dbReference type="RefSeq" id="WP_163955414.1">
    <property type="nucleotide sequence ID" value="NZ_JAAFZH010000029.1"/>
</dbReference>
<feature type="domain" description="ABC transporter" evidence="4">
    <location>
        <begin position="2"/>
        <end position="230"/>
    </location>
</feature>
<dbReference type="AlphaFoldDB" id="A0A6L9LIP7"/>
<evidence type="ECO:0000256" key="3">
    <source>
        <dbReference type="ARBA" id="ARBA00022840"/>
    </source>
</evidence>
<keyword evidence="1" id="KW-0813">Transport</keyword>
<dbReference type="InterPro" id="IPR003593">
    <property type="entry name" value="AAA+_ATPase"/>
</dbReference>
<dbReference type="GO" id="GO:0016887">
    <property type="term" value="F:ATP hydrolysis activity"/>
    <property type="evidence" value="ECO:0007669"/>
    <property type="project" value="InterPro"/>
</dbReference>
<evidence type="ECO:0000256" key="1">
    <source>
        <dbReference type="ARBA" id="ARBA00022448"/>
    </source>
</evidence>
<dbReference type="PANTHER" id="PTHR42939:SF1">
    <property type="entry name" value="ABC TRANSPORTER ATP-BINDING PROTEIN ALBC-RELATED"/>
    <property type="match status" value="1"/>
</dbReference>
<dbReference type="SMART" id="SM00382">
    <property type="entry name" value="AAA"/>
    <property type="match status" value="1"/>
</dbReference>
<reference evidence="5 6" key="1">
    <citation type="submission" date="2020-02" db="EMBL/GenBank/DDBJ databases">
        <title>Draft genome sequence of two Spirosoma agri KCTC 52727 and Spirosoma terrae KCTC 52035.</title>
        <authorList>
            <person name="Rojas J."/>
            <person name="Ambika Manirajan B."/>
            <person name="Suarez C."/>
            <person name="Ratering S."/>
            <person name="Schnell S."/>
        </authorList>
    </citation>
    <scope>NUCLEOTIDE SEQUENCE [LARGE SCALE GENOMIC DNA]</scope>
    <source>
        <strain evidence="5 6">KCTC 52035</strain>
    </source>
</reference>
<keyword evidence="3 5" id="KW-0067">ATP-binding</keyword>
<proteinExistence type="predicted"/>
<name>A0A6L9LIP7_9BACT</name>
<dbReference type="GO" id="GO:0005524">
    <property type="term" value="F:ATP binding"/>
    <property type="evidence" value="ECO:0007669"/>
    <property type="project" value="UniProtKB-KW"/>
</dbReference>
<dbReference type="Proteomes" id="UP000474175">
    <property type="component" value="Unassembled WGS sequence"/>
</dbReference>
<dbReference type="EMBL" id="JAAFZH010000029">
    <property type="protein sequence ID" value="NDU99282.1"/>
    <property type="molecule type" value="Genomic_DNA"/>
</dbReference>
<protein>
    <submittedName>
        <fullName evidence="5">ABC transporter ATP-binding protein</fullName>
    </submittedName>
</protein>
<dbReference type="Gene3D" id="3.40.50.300">
    <property type="entry name" value="P-loop containing nucleotide triphosphate hydrolases"/>
    <property type="match status" value="1"/>
</dbReference>
<dbReference type="InterPro" id="IPR051782">
    <property type="entry name" value="ABC_Transporter_VariousFunc"/>
</dbReference>
<keyword evidence="6" id="KW-1185">Reference proteome</keyword>
<evidence type="ECO:0000259" key="4">
    <source>
        <dbReference type="PROSITE" id="PS50893"/>
    </source>
</evidence>
<dbReference type="Pfam" id="PF00005">
    <property type="entry name" value="ABC_tran"/>
    <property type="match status" value="1"/>
</dbReference>
<sequence>MLDAQNITVRKQGSFILTDNSLQLRAGEICCIVGRNGAGKSTLLRALTGIEQLESGAVAYNDIDLLSADRYHALRDIGIMLSTNSFYEYLTCEQNLEIVQRYYGQTRFTVEQVMDLFGLKDFGKQKVSRLSSGTKQRLSLALVFINCPALVILDEPFNSIDQENTRQIVKLIRQLNKDYNTAFLITSHSFDDVGALYSRLCILKNGEIVSQLTRQELERLVFFRVRETELPITFDELIRIAPSAQRDDDDVLFVVSTDQQNHDFNKIAGTSSSQRPATPKDLYELFG</sequence>
<dbReference type="SUPFAM" id="SSF52540">
    <property type="entry name" value="P-loop containing nucleoside triphosphate hydrolases"/>
    <property type="match status" value="1"/>
</dbReference>
<keyword evidence="2" id="KW-0547">Nucleotide-binding</keyword>
<evidence type="ECO:0000313" key="5">
    <source>
        <dbReference type="EMBL" id="NDU99282.1"/>
    </source>
</evidence>
<comment type="caution">
    <text evidence="5">The sequence shown here is derived from an EMBL/GenBank/DDBJ whole genome shotgun (WGS) entry which is preliminary data.</text>
</comment>
<accession>A0A6L9LIP7</accession>